<evidence type="ECO:0000256" key="1">
    <source>
        <dbReference type="ARBA" id="ARBA00004141"/>
    </source>
</evidence>
<sequence length="127" mass="14123">MKRINIIYWIVTGLFAAFMIFSSTSNIVSSPEAVAMLHDQLGYPTYFIPFIGVAKLLGSITILVPGFPRLKEWAYSGLLFDLIGATYSFYSIGEPVSAWSPMFIFIGFGFASYLLYHKRAAMKAAQA</sequence>
<evidence type="ECO:0000256" key="4">
    <source>
        <dbReference type="ARBA" id="ARBA00023136"/>
    </source>
</evidence>
<evidence type="ECO:0000313" key="7">
    <source>
        <dbReference type="Proteomes" id="UP000613030"/>
    </source>
</evidence>
<dbReference type="EMBL" id="JAERRB010000001">
    <property type="protein sequence ID" value="MBL0740400.1"/>
    <property type="molecule type" value="Genomic_DNA"/>
</dbReference>
<dbReference type="Pfam" id="PF13564">
    <property type="entry name" value="DoxX_2"/>
    <property type="match status" value="1"/>
</dbReference>
<accession>A0ABS1KLQ9</accession>
<dbReference type="Proteomes" id="UP000613030">
    <property type="component" value="Unassembled WGS sequence"/>
</dbReference>
<evidence type="ECO:0000256" key="2">
    <source>
        <dbReference type="ARBA" id="ARBA00022692"/>
    </source>
</evidence>
<name>A0ABS1KLQ9_9BACT</name>
<comment type="subcellular location">
    <subcellularLocation>
        <location evidence="1">Membrane</location>
        <topology evidence="1">Multi-pass membrane protein</topology>
    </subcellularLocation>
</comment>
<proteinExistence type="predicted"/>
<keyword evidence="2 5" id="KW-0812">Transmembrane</keyword>
<organism evidence="6 7">
    <name type="scientific">Chryseolinea lacunae</name>
    <dbReference type="NCBI Taxonomy" id="2801331"/>
    <lineage>
        <taxon>Bacteria</taxon>
        <taxon>Pseudomonadati</taxon>
        <taxon>Bacteroidota</taxon>
        <taxon>Cytophagia</taxon>
        <taxon>Cytophagales</taxon>
        <taxon>Fulvivirgaceae</taxon>
        <taxon>Chryseolinea</taxon>
    </lineage>
</organism>
<evidence type="ECO:0000256" key="3">
    <source>
        <dbReference type="ARBA" id="ARBA00022989"/>
    </source>
</evidence>
<dbReference type="RefSeq" id="WP_202007668.1">
    <property type="nucleotide sequence ID" value="NZ_JAERRB010000001.1"/>
</dbReference>
<dbReference type="InterPro" id="IPR016944">
    <property type="entry name" value="UCP030066"/>
</dbReference>
<keyword evidence="7" id="KW-1185">Reference proteome</keyword>
<feature type="transmembrane region" description="Helical" evidence="5">
    <location>
        <begin position="7"/>
        <end position="27"/>
    </location>
</feature>
<dbReference type="PIRSF" id="PIRSF030066">
    <property type="entry name" value="UCP030066"/>
    <property type="match status" value="1"/>
</dbReference>
<gene>
    <name evidence="6" type="ORF">JI741_04185</name>
</gene>
<feature type="transmembrane region" description="Helical" evidence="5">
    <location>
        <begin position="47"/>
        <end position="66"/>
    </location>
</feature>
<feature type="transmembrane region" description="Helical" evidence="5">
    <location>
        <begin position="73"/>
        <end position="92"/>
    </location>
</feature>
<feature type="transmembrane region" description="Helical" evidence="5">
    <location>
        <begin position="98"/>
        <end position="116"/>
    </location>
</feature>
<protein>
    <submittedName>
        <fullName evidence="6">DoxX family protein</fullName>
    </submittedName>
</protein>
<evidence type="ECO:0000313" key="6">
    <source>
        <dbReference type="EMBL" id="MBL0740400.1"/>
    </source>
</evidence>
<evidence type="ECO:0000256" key="5">
    <source>
        <dbReference type="SAM" id="Phobius"/>
    </source>
</evidence>
<keyword evidence="3 5" id="KW-1133">Transmembrane helix</keyword>
<comment type="caution">
    <text evidence="6">The sequence shown here is derived from an EMBL/GenBank/DDBJ whole genome shotgun (WGS) entry which is preliminary data.</text>
</comment>
<reference evidence="6 7" key="1">
    <citation type="submission" date="2021-01" db="EMBL/GenBank/DDBJ databases">
        <title>Chryseolinea sp. Jin1 Genome sequencing and assembly.</title>
        <authorList>
            <person name="Kim I."/>
        </authorList>
    </citation>
    <scope>NUCLEOTIDE SEQUENCE [LARGE SCALE GENOMIC DNA]</scope>
    <source>
        <strain evidence="6 7">Jin1</strain>
    </source>
</reference>
<dbReference type="InterPro" id="IPR032808">
    <property type="entry name" value="DoxX"/>
</dbReference>
<keyword evidence="4 5" id="KW-0472">Membrane</keyword>